<comment type="subcellular location">
    <subcellularLocation>
        <location evidence="2">Cytoplasm</location>
    </subcellularLocation>
    <subcellularLocation>
        <location evidence="1">Nucleus envelope</location>
    </subcellularLocation>
</comment>
<protein>
    <recommendedName>
        <fullName evidence="9">Charged multivesicular body protein 7</fullName>
    </recommendedName>
    <alternativeName>
        <fullName evidence="10">Chromatin-modifying protein 7</fullName>
    </alternativeName>
</protein>
<evidence type="ECO:0000256" key="11">
    <source>
        <dbReference type="SAM" id="Coils"/>
    </source>
</evidence>
<keyword evidence="15" id="KW-1185">Reference proteome</keyword>
<feature type="coiled-coil region" evidence="11">
    <location>
        <begin position="161"/>
        <end position="221"/>
    </location>
</feature>
<dbReference type="GO" id="GO:0000815">
    <property type="term" value="C:ESCRT III complex"/>
    <property type="evidence" value="ECO:0007669"/>
    <property type="project" value="TreeGrafter"/>
</dbReference>
<evidence type="ECO:0000259" key="13">
    <source>
        <dbReference type="Pfam" id="PF25239"/>
    </source>
</evidence>
<name>A0A7K5WG42_9SYLV</name>
<dbReference type="InterPro" id="IPR057471">
    <property type="entry name" value="CHMP7_WHD"/>
</dbReference>
<comment type="caution">
    <text evidence="14">The sequence shown here is derived from an EMBL/GenBank/DDBJ whole genome shotgun (WGS) entry which is preliminary data.</text>
</comment>
<evidence type="ECO:0000256" key="1">
    <source>
        <dbReference type="ARBA" id="ARBA00004259"/>
    </source>
</evidence>
<comment type="similarity">
    <text evidence="3">Belongs to the SNF7 family.</text>
</comment>
<dbReference type="PANTHER" id="PTHR22761:SF21">
    <property type="entry name" value="CHARGED MULTIVESICULAR BODY PROTEIN 7"/>
    <property type="match status" value="1"/>
</dbReference>
<evidence type="ECO:0000256" key="4">
    <source>
        <dbReference type="ARBA" id="ARBA00022448"/>
    </source>
</evidence>
<dbReference type="GO" id="GO:0005635">
    <property type="term" value="C:nuclear envelope"/>
    <property type="evidence" value="ECO:0007669"/>
    <property type="project" value="UniProtKB-SubCell"/>
</dbReference>
<feature type="region of interest" description="Disordered" evidence="12">
    <location>
        <begin position="352"/>
        <end position="373"/>
    </location>
</feature>
<dbReference type="Gene3D" id="1.10.287.1060">
    <property type="entry name" value="ESAT-6-like"/>
    <property type="match status" value="1"/>
</dbReference>
<feature type="region of interest" description="Disordered" evidence="12">
    <location>
        <begin position="316"/>
        <end position="336"/>
    </location>
</feature>
<proteinExistence type="inferred from homology"/>
<gene>
    <name evidence="14" type="primary">Chmp7</name>
    <name evidence="14" type="ORF">HYLPRA_R01185</name>
</gene>
<dbReference type="PANTHER" id="PTHR22761">
    <property type="entry name" value="CHARGED MULTIVESICULAR BODY PROTEIN"/>
    <property type="match status" value="1"/>
</dbReference>
<evidence type="ECO:0000256" key="3">
    <source>
        <dbReference type="ARBA" id="ARBA00006190"/>
    </source>
</evidence>
<dbReference type="GO" id="GO:0009898">
    <property type="term" value="C:cytoplasmic side of plasma membrane"/>
    <property type="evidence" value="ECO:0007669"/>
    <property type="project" value="TreeGrafter"/>
</dbReference>
<evidence type="ECO:0000256" key="6">
    <source>
        <dbReference type="ARBA" id="ARBA00022927"/>
    </source>
</evidence>
<evidence type="ECO:0000256" key="2">
    <source>
        <dbReference type="ARBA" id="ARBA00004496"/>
    </source>
</evidence>
<evidence type="ECO:0000256" key="5">
    <source>
        <dbReference type="ARBA" id="ARBA00022490"/>
    </source>
</evidence>
<dbReference type="GO" id="GO:0005771">
    <property type="term" value="C:multivesicular body"/>
    <property type="evidence" value="ECO:0007669"/>
    <property type="project" value="TreeGrafter"/>
</dbReference>
<keyword evidence="7 11" id="KW-0175">Coiled coil</keyword>
<feature type="domain" description="CHMP7 winged helix" evidence="13">
    <location>
        <begin position="69"/>
        <end position="137"/>
    </location>
</feature>
<accession>A0A7K5WG42</accession>
<keyword evidence="5" id="KW-0963">Cytoplasm</keyword>
<evidence type="ECO:0000313" key="15">
    <source>
        <dbReference type="Proteomes" id="UP000557268"/>
    </source>
</evidence>
<evidence type="ECO:0000313" key="14">
    <source>
        <dbReference type="EMBL" id="NWU40120.1"/>
    </source>
</evidence>
<sequence length="373" mass="41434">LGLGTVLRELLRRGKLQRESDFMASVDSSWISWGVGVFILKPLKWTLSSVLGDSKIPEEEEVLIYVELLQEKAEEVYRFYQNSALSSHPVVALSELRSLCAGLCPDERTFYLLLLQLQKEKRVTILEQNGEKIVKFARGLHAKVSPMNDVDIGVYQLMQSEQLLSQKVESLSQEAEKCKEDARSACRAGKKQLALRCLKSKRRTERRIEELHSKLDAVQGILDRIYASQTDQMHCASSSFSFNFQMFNACQAGVGALKLSMKDVTVERAENLVDQIQELCDTQDEVAQTLAGVGINGLEMDSEELEQELDSLLQDSSKDSLDLPPVPQRVPSAPISDAELEAELEQLSVSAGDLAQETPSASSEPKTALGLNL</sequence>
<dbReference type="GO" id="GO:0032511">
    <property type="term" value="P:late endosome to vacuole transport via multivesicular body sorting pathway"/>
    <property type="evidence" value="ECO:0007669"/>
    <property type="project" value="TreeGrafter"/>
</dbReference>
<dbReference type="AlphaFoldDB" id="A0A7K5WG42"/>
<dbReference type="InterPro" id="IPR005024">
    <property type="entry name" value="Snf7_fam"/>
</dbReference>
<keyword evidence="6" id="KW-0653">Protein transport</keyword>
<organism evidence="14 15">
    <name type="scientific">Hylia prasina</name>
    <name type="common">green hylia</name>
    <dbReference type="NCBI Taxonomy" id="208073"/>
    <lineage>
        <taxon>Eukaryota</taxon>
        <taxon>Metazoa</taxon>
        <taxon>Chordata</taxon>
        <taxon>Craniata</taxon>
        <taxon>Vertebrata</taxon>
        <taxon>Euteleostomi</taxon>
        <taxon>Archelosauria</taxon>
        <taxon>Archosauria</taxon>
        <taxon>Dinosauria</taxon>
        <taxon>Saurischia</taxon>
        <taxon>Theropoda</taxon>
        <taxon>Coelurosauria</taxon>
        <taxon>Aves</taxon>
        <taxon>Neognathae</taxon>
        <taxon>Neoaves</taxon>
        <taxon>Telluraves</taxon>
        <taxon>Australaves</taxon>
        <taxon>Passeriformes</taxon>
        <taxon>Sylvioidea</taxon>
        <taxon>Sylviidae</taxon>
        <taxon>Acrocephalinae</taxon>
        <taxon>Hylia</taxon>
    </lineage>
</organism>
<dbReference type="GO" id="GO:0015031">
    <property type="term" value="P:protein transport"/>
    <property type="evidence" value="ECO:0007669"/>
    <property type="project" value="UniProtKB-KW"/>
</dbReference>
<reference evidence="14 15" key="1">
    <citation type="submission" date="2019-09" db="EMBL/GenBank/DDBJ databases">
        <title>Bird 10,000 Genomes (B10K) Project - Family phase.</title>
        <authorList>
            <person name="Zhang G."/>
        </authorList>
    </citation>
    <scope>NUCLEOTIDE SEQUENCE [LARGE SCALE GENOMIC DNA]</scope>
    <source>
        <strain evidence="14">B10K-DU-001-70</strain>
        <tissue evidence="14">Muscle</tissue>
    </source>
</reference>
<evidence type="ECO:0000256" key="7">
    <source>
        <dbReference type="ARBA" id="ARBA00023054"/>
    </source>
</evidence>
<evidence type="ECO:0000256" key="9">
    <source>
        <dbReference type="ARBA" id="ARBA00041077"/>
    </source>
</evidence>
<dbReference type="EMBL" id="VYXD01009090">
    <property type="protein sequence ID" value="NWU40120.1"/>
    <property type="molecule type" value="Genomic_DNA"/>
</dbReference>
<dbReference type="GO" id="GO:0006900">
    <property type="term" value="P:vesicle budding from membrane"/>
    <property type="evidence" value="ECO:0007669"/>
    <property type="project" value="TreeGrafter"/>
</dbReference>
<dbReference type="FunFam" id="1.10.287.1060:FF:000007">
    <property type="entry name" value="Charged multivesicular body protein 7"/>
    <property type="match status" value="1"/>
</dbReference>
<evidence type="ECO:0000256" key="12">
    <source>
        <dbReference type="SAM" id="MobiDB-lite"/>
    </source>
</evidence>
<keyword evidence="4" id="KW-0813">Transport</keyword>
<dbReference type="Pfam" id="PF25239">
    <property type="entry name" value="WHD_CHMP7"/>
    <property type="match status" value="1"/>
</dbReference>
<dbReference type="Pfam" id="PF03357">
    <property type="entry name" value="Snf7"/>
    <property type="match status" value="1"/>
</dbReference>
<evidence type="ECO:0000256" key="10">
    <source>
        <dbReference type="ARBA" id="ARBA00041629"/>
    </source>
</evidence>
<keyword evidence="8" id="KW-0539">Nucleus</keyword>
<feature type="non-terminal residue" evidence="14">
    <location>
        <position position="373"/>
    </location>
</feature>
<feature type="non-terminal residue" evidence="14">
    <location>
        <position position="1"/>
    </location>
</feature>
<dbReference type="Proteomes" id="UP000557268">
    <property type="component" value="Unassembled WGS sequence"/>
</dbReference>
<evidence type="ECO:0000256" key="8">
    <source>
        <dbReference type="ARBA" id="ARBA00023242"/>
    </source>
</evidence>